<protein>
    <submittedName>
        <fullName evidence="1">Uncharacterized protein</fullName>
    </submittedName>
</protein>
<dbReference type="OrthoDB" id="8752945at2"/>
<dbReference type="HOGENOM" id="CLU_1508885_0_0_4"/>
<sequence length="178" mass="19298">MTDLRWYLPLERCRSLDAIRRQWHPLLERAASLPGQDPVRHHDALLAFIGMSALPPHLKLAALLACVDSRDFDLRLALGALDDQVSASRAPWPGSVQDAVAGNGPAMQVASRRDWLGAFVVGRLAGLRDALAQDGTGVAPWKGAFRKRYAEMAQRRGLAGAGLPARPLGAAPRLTRVK</sequence>
<organism evidence="1 2">
    <name type="scientific">Massilia timonae CCUG 45783</name>
    <dbReference type="NCBI Taxonomy" id="883126"/>
    <lineage>
        <taxon>Bacteria</taxon>
        <taxon>Pseudomonadati</taxon>
        <taxon>Pseudomonadota</taxon>
        <taxon>Betaproteobacteria</taxon>
        <taxon>Burkholderiales</taxon>
        <taxon>Oxalobacteraceae</taxon>
        <taxon>Telluria group</taxon>
        <taxon>Massilia</taxon>
    </lineage>
</organism>
<reference evidence="1 2" key="1">
    <citation type="submission" date="2012-09" db="EMBL/GenBank/DDBJ databases">
        <title>The Genome Sequence of Massilia timonae CCUG 45783.</title>
        <authorList>
            <consortium name="The Broad Institute Genome Sequencing Platform"/>
            <person name="Earl A."/>
            <person name="Ward D."/>
            <person name="Feldgarden M."/>
            <person name="Gevers D."/>
            <person name="Huys G."/>
            <person name="Walker B."/>
            <person name="Young S.K."/>
            <person name="Zeng Q."/>
            <person name="Gargeya S."/>
            <person name="Fitzgerald M."/>
            <person name="Haas B."/>
            <person name="Abouelleil A."/>
            <person name="Alvarado L."/>
            <person name="Arachchi H.M."/>
            <person name="Berlin A.M."/>
            <person name="Chapman S.B."/>
            <person name="Goldberg J."/>
            <person name="Griggs A."/>
            <person name="Gujja S."/>
            <person name="Hansen M."/>
            <person name="Howarth C."/>
            <person name="Imamovic A."/>
            <person name="Larimer J."/>
            <person name="McCowen C."/>
            <person name="Montmayeur A."/>
            <person name="Murphy C."/>
            <person name="Neiman D."/>
            <person name="Pearson M."/>
            <person name="Priest M."/>
            <person name="Roberts A."/>
            <person name="Saif S."/>
            <person name="Shea T."/>
            <person name="Sisk P."/>
            <person name="Sykes S."/>
            <person name="Wortman J."/>
            <person name="Nusbaum C."/>
            <person name="Birren B."/>
        </authorList>
    </citation>
    <scope>NUCLEOTIDE SEQUENCE [LARGE SCALE GENOMIC DNA]</scope>
    <source>
        <strain evidence="1 2">CCUG 45783</strain>
    </source>
</reference>
<dbReference type="EMBL" id="AGZI01000007">
    <property type="protein sequence ID" value="EKU84338.1"/>
    <property type="molecule type" value="Genomic_DNA"/>
</dbReference>
<dbReference type="Proteomes" id="UP000009874">
    <property type="component" value="Unassembled WGS sequence"/>
</dbReference>
<gene>
    <name evidence="1" type="ORF">HMPREF9710_00497</name>
</gene>
<proteinExistence type="predicted"/>
<name>K9DJ67_9BURK</name>
<keyword evidence="2" id="KW-1185">Reference proteome</keyword>
<dbReference type="PATRIC" id="fig|883126.3.peg.499"/>
<comment type="caution">
    <text evidence="1">The sequence shown here is derived from an EMBL/GenBank/DDBJ whole genome shotgun (WGS) entry which is preliminary data.</text>
</comment>
<accession>K9DJ67</accession>
<dbReference type="RefSeq" id="WP_005663586.1">
    <property type="nucleotide sequence ID" value="NZ_JH992922.1"/>
</dbReference>
<evidence type="ECO:0000313" key="2">
    <source>
        <dbReference type="Proteomes" id="UP000009874"/>
    </source>
</evidence>
<evidence type="ECO:0000313" key="1">
    <source>
        <dbReference type="EMBL" id="EKU84338.1"/>
    </source>
</evidence>
<dbReference type="AlphaFoldDB" id="K9DJ67"/>